<feature type="compositionally biased region" description="Basic and acidic residues" evidence="1">
    <location>
        <begin position="65"/>
        <end position="78"/>
    </location>
</feature>
<keyword evidence="4" id="KW-1185">Reference proteome</keyword>
<sequence>MVSGVIRSSGTTETYCPDAIGHVLATHIGKRTRILDGSFTYVELMKHYSSSLDDPDWQKENLPAPDRHHAGSDREGRPRVSPISTALTGANSCPSLQWLKDVYSILPYKYKKNLKAFYIVHPTFWTKMMTWWFTTFMAPAIKTKVHSLPGVEHLYSAIAKDQLEIPAYITEYDMATNGIHYFQPVTNTSSPAS</sequence>
<dbReference type="Gene3D" id="3.40.525.10">
    <property type="entry name" value="CRAL-TRIO lipid binding domain"/>
    <property type="match status" value="1"/>
</dbReference>
<dbReference type="PANTHER" id="PTHR48411">
    <property type="entry name" value="OS01G0948300 PROTEIN"/>
    <property type="match status" value="1"/>
</dbReference>
<feature type="region of interest" description="Disordered" evidence="1">
    <location>
        <begin position="51"/>
        <end position="83"/>
    </location>
</feature>
<dbReference type="Proteomes" id="UP001562425">
    <property type="component" value="Unassembled WGS sequence"/>
</dbReference>
<dbReference type="AlphaFoldDB" id="A0ABD1DH13"/>
<accession>A0ABD1DH13</accession>
<reference evidence="3 4" key="1">
    <citation type="submission" date="2024-05" db="EMBL/GenBank/DDBJ databases">
        <title>Culex pipiens pipiens assembly and annotation.</title>
        <authorList>
            <person name="Alout H."/>
            <person name="Durand T."/>
        </authorList>
    </citation>
    <scope>NUCLEOTIDE SEQUENCE [LARGE SCALE GENOMIC DNA]</scope>
    <source>
        <strain evidence="3">HA-2024</strain>
        <tissue evidence="3">Whole body</tissue>
    </source>
</reference>
<feature type="domain" description="CRAL-TRIO" evidence="2">
    <location>
        <begin position="88"/>
        <end position="174"/>
    </location>
</feature>
<organism evidence="3 4">
    <name type="scientific">Culex pipiens pipiens</name>
    <name type="common">Northern house mosquito</name>
    <dbReference type="NCBI Taxonomy" id="38569"/>
    <lineage>
        <taxon>Eukaryota</taxon>
        <taxon>Metazoa</taxon>
        <taxon>Ecdysozoa</taxon>
        <taxon>Arthropoda</taxon>
        <taxon>Hexapoda</taxon>
        <taxon>Insecta</taxon>
        <taxon>Pterygota</taxon>
        <taxon>Neoptera</taxon>
        <taxon>Endopterygota</taxon>
        <taxon>Diptera</taxon>
        <taxon>Nematocera</taxon>
        <taxon>Culicoidea</taxon>
        <taxon>Culicidae</taxon>
        <taxon>Culicinae</taxon>
        <taxon>Culicini</taxon>
        <taxon>Culex</taxon>
        <taxon>Culex</taxon>
    </lineage>
</organism>
<dbReference type="SUPFAM" id="SSF52087">
    <property type="entry name" value="CRAL/TRIO domain"/>
    <property type="match status" value="1"/>
</dbReference>
<name>A0ABD1DH13_CULPP</name>
<dbReference type="EMBL" id="JBEHCU010005689">
    <property type="protein sequence ID" value="KAL1398994.1"/>
    <property type="molecule type" value="Genomic_DNA"/>
</dbReference>
<evidence type="ECO:0000313" key="4">
    <source>
        <dbReference type="Proteomes" id="UP001562425"/>
    </source>
</evidence>
<evidence type="ECO:0000256" key="1">
    <source>
        <dbReference type="SAM" id="MobiDB-lite"/>
    </source>
</evidence>
<proteinExistence type="predicted"/>
<dbReference type="CDD" id="cd00170">
    <property type="entry name" value="SEC14"/>
    <property type="match status" value="1"/>
</dbReference>
<dbReference type="PANTHER" id="PTHR48411:SF1">
    <property type="entry name" value="OS01G0948300 PROTEIN"/>
    <property type="match status" value="1"/>
</dbReference>
<evidence type="ECO:0000313" key="3">
    <source>
        <dbReference type="EMBL" id="KAL1398994.1"/>
    </source>
</evidence>
<comment type="caution">
    <text evidence="3">The sequence shown here is derived from an EMBL/GenBank/DDBJ whole genome shotgun (WGS) entry which is preliminary data.</text>
</comment>
<dbReference type="InterPro" id="IPR001251">
    <property type="entry name" value="CRAL-TRIO_dom"/>
</dbReference>
<dbReference type="Pfam" id="PF13716">
    <property type="entry name" value="CRAL_TRIO_2"/>
    <property type="match status" value="1"/>
</dbReference>
<gene>
    <name evidence="3" type="ORF">pipiens_008539</name>
</gene>
<protein>
    <recommendedName>
        <fullName evidence="2">CRAL-TRIO domain-containing protein</fullName>
    </recommendedName>
</protein>
<dbReference type="InterPro" id="IPR036865">
    <property type="entry name" value="CRAL-TRIO_dom_sf"/>
</dbReference>
<evidence type="ECO:0000259" key="2">
    <source>
        <dbReference type="Pfam" id="PF13716"/>
    </source>
</evidence>